<evidence type="ECO:0000256" key="1">
    <source>
        <dbReference type="ARBA" id="ARBA00004123"/>
    </source>
</evidence>
<dbReference type="AlphaFoldDB" id="A0A2U1M5R2"/>
<comment type="subcellular location">
    <subcellularLocation>
        <location evidence="1 3">Nucleus</location>
    </subcellularLocation>
</comment>
<dbReference type="SUPFAM" id="SSF47676">
    <property type="entry name" value="Conserved domain common to transcription factors TFIIS, elongin A, CRSP70"/>
    <property type="match status" value="1"/>
</dbReference>
<dbReference type="STRING" id="35608.A0A2U1M5R2"/>
<gene>
    <name evidence="6" type="ORF">CTI12_AA417590</name>
</gene>
<comment type="caution">
    <text evidence="6">The sequence shown here is derived from an EMBL/GenBank/DDBJ whole genome shotgun (WGS) entry which is preliminary data.</text>
</comment>
<organism evidence="6 7">
    <name type="scientific">Artemisia annua</name>
    <name type="common">Sweet wormwood</name>
    <dbReference type="NCBI Taxonomy" id="35608"/>
    <lineage>
        <taxon>Eukaryota</taxon>
        <taxon>Viridiplantae</taxon>
        <taxon>Streptophyta</taxon>
        <taxon>Embryophyta</taxon>
        <taxon>Tracheophyta</taxon>
        <taxon>Spermatophyta</taxon>
        <taxon>Magnoliopsida</taxon>
        <taxon>eudicotyledons</taxon>
        <taxon>Gunneridae</taxon>
        <taxon>Pentapetalae</taxon>
        <taxon>asterids</taxon>
        <taxon>campanulids</taxon>
        <taxon>Asterales</taxon>
        <taxon>Asteraceae</taxon>
        <taxon>Asteroideae</taxon>
        <taxon>Anthemideae</taxon>
        <taxon>Artemisiinae</taxon>
        <taxon>Artemisia</taxon>
    </lineage>
</organism>
<name>A0A2U1M5R2_ARTAN</name>
<protein>
    <submittedName>
        <fullName evidence="6">Transcription elongation factor, TFIIS/CRSP70</fullName>
    </submittedName>
</protein>
<evidence type="ECO:0000256" key="2">
    <source>
        <dbReference type="ARBA" id="ARBA00023242"/>
    </source>
</evidence>
<evidence type="ECO:0000259" key="5">
    <source>
        <dbReference type="PROSITE" id="PS51319"/>
    </source>
</evidence>
<sequence length="329" mass="37737">MSNLLLDDLRNFLHITNVDIFDVIKMAIRVAAAERLDDFRTERDNIAEMLYRYSCNLINRNKLQCINGSSTESKDDQENREWRHDVAANKDISVMDQEEQKQDMPTSKPQRSLKVRITLKKAEIDSEKDSVAKGPITPDLKVEHSTNLIDEVLRIKGIIDKGIEDELVLCDSLKKLQNMEISMETLEKTGIGKTVSLLRKNVSKDVSETATKLIKAWKDMVDKSLKNKSSIAKPVSEKAKNQQSSVTCDQRCKPRDSEVKTGDQKGPTSTIIEKKLEASKRKLQRSYKEVECMKKKRKIQVLQLHELPPQNHHIKPVNKQLKRCINTRC</sequence>
<keyword evidence="2 3" id="KW-0539">Nucleus</keyword>
<dbReference type="Gene3D" id="1.20.930.10">
    <property type="entry name" value="Conserved domain common to transcription factors TFIIS, elongin A, CRSP70"/>
    <property type="match status" value="1"/>
</dbReference>
<dbReference type="Pfam" id="PF08711">
    <property type="entry name" value="Med26"/>
    <property type="match status" value="1"/>
</dbReference>
<dbReference type="OrthoDB" id="550309at2759"/>
<dbReference type="InterPro" id="IPR003617">
    <property type="entry name" value="TFIIS/CRSP70_N_sub"/>
</dbReference>
<dbReference type="EMBL" id="PKPP01006416">
    <property type="protein sequence ID" value="PWA56581.1"/>
    <property type="molecule type" value="Genomic_DNA"/>
</dbReference>
<evidence type="ECO:0000256" key="3">
    <source>
        <dbReference type="PROSITE-ProRule" id="PRU00649"/>
    </source>
</evidence>
<dbReference type="SMART" id="SM00509">
    <property type="entry name" value="TFS2N"/>
    <property type="match status" value="1"/>
</dbReference>
<feature type="domain" description="TFIIS N-terminal" evidence="5">
    <location>
        <begin position="147"/>
        <end position="224"/>
    </location>
</feature>
<accession>A0A2U1M5R2</accession>
<keyword evidence="6" id="KW-0251">Elongation factor</keyword>
<dbReference type="InterPro" id="IPR017923">
    <property type="entry name" value="TFIIS_N"/>
</dbReference>
<reference evidence="6 7" key="1">
    <citation type="journal article" date="2018" name="Mol. Plant">
        <title>The genome of Artemisia annua provides insight into the evolution of Asteraceae family and artemisinin biosynthesis.</title>
        <authorList>
            <person name="Shen Q."/>
            <person name="Zhang L."/>
            <person name="Liao Z."/>
            <person name="Wang S."/>
            <person name="Yan T."/>
            <person name="Shi P."/>
            <person name="Liu M."/>
            <person name="Fu X."/>
            <person name="Pan Q."/>
            <person name="Wang Y."/>
            <person name="Lv Z."/>
            <person name="Lu X."/>
            <person name="Zhang F."/>
            <person name="Jiang W."/>
            <person name="Ma Y."/>
            <person name="Chen M."/>
            <person name="Hao X."/>
            <person name="Li L."/>
            <person name="Tang Y."/>
            <person name="Lv G."/>
            <person name="Zhou Y."/>
            <person name="Sun X."/>
            <person name="Brodelius P.E."/>
            <person name="Rose J.K.C."/>
            <person name="Tang K."/>
        </authorList>
    </citation>
    <scope>NUCLEOTIDE SEQUENCE [LARGE SCALE GENOMIC DNA]</scope>
    <source>
        <strain evidence="7">cv. Huhao1</strain>
        <tissue evidence="6">Leaf</tissue>
    </source>
</reference>
<feature type="compositionally biased region" description="Basic and acidic residues" evidence="4">
    <location>
        <begin position="250"/>
        <end position="263"/>
    </location>
</feature>
<dbReference type="InterPro" id="IPR035441">
    <property type="entry name" value="TFIIS/LEDGF_dom_sf"/>
</dbReference>
<evidence type="ECO:0000256" key="4">
    <source>
        <dbReference type="SAM" id="MobiDB-lite"/>
    </source>
</evidence>
<dbReference type="Proteomes" id="UP000245207">
    <property type="component" value="Unassembled WGS sequence"/>
</dbReference>
<dbReference type="GO" id="GO:0005634">
    <property type="term" value="C:nucleus"/>
    <property type="evidence" value="ECO:0007669"/>
    <property type="project" value="UniProtKB-SubCell"/>
</dbReference>
<feature type="region of interest" description="Disordered" evidence="4">
    <location>
        <begin position="231"/>
        <end position="270"/>
    </location>
</feature>
<dbReference type="GO" id="GO:0003746">
    <property type="term" value="F:translation elongation factor activity"/>
    <property type="evidence" value="ECO:0007669"/>
    <property type="project" value="UniProtKB-KW"/>
</dbReference>
<dbReference type="CDD" id="cd00183">
    <property type="entry name" value="TFIIS_I"/>
    <property type="match status" value="1"/>
</dbReference>
<keyword evidence="6" id="KW-0648">Protein biosynthesis</keyword>
<feature type="region of interest" description="Disordered" evidence="4">
    <location>
        <begin position="90"/>
        <end position="111"/>
    </location>
</feature>
<dbReference type="PROSITE" id="PS51319">
    <property type="entry name" value="TFIIS_N"/>
    <property type="match status" value="1"/>
</dbReference>
<evidence type="ECO:0000313" key="6">
    <source>
        <dbReference type="EMBL" id="PWA56581.1"/>
    </source>
</evidence>
<proteinExistence type="predicted"/>
<evidence type="ECO:0000313" key="7">
    <source>
        <dbReference type="Proteomes" id="UP000245207"/>
    </source>
</evidence>
<dbReference type="PANTHER" id="PTHR46554">
    <property type="entry name" value="MEDIATOR OF RNA POLYMERASE II TRANSCRIPTION SUBUNIT 26A-RELATED"/>
    <property type="match status" value="1"/>
</dbReference>
<dbReference type="PANTHER" id="PTHR46554:SF2">
    <property type="entry name" value="TFIIS N-TERMINAL DOMAIN-CONTAINING PROTEIN"/>
    <property type="match status" value="1"/>
</dbReference>
<keyword evidence="7" id="KW-1185">Reference proteome</keyword>